<name>A0ABV9KAH8_9PORP</name>
<organism evidence="2 3">
    <name type="scientific">Falsiporphyromonas endometrii</name>
    <dbReference type="NCBI Taxonomy" id="1387297"/>
    <lineage>
        <taxon>Bacteria</taxon>
        <taxon>Pseudomonadati</taxon>
        <taxon>Bacteroidota</taxon>
        <taxon>Bacteroidia</taxon>
        <taxon>Bacteroidales</taxon>
        <taxon>Porphyromonadaceae</taxon>
        <taxon>Falsiporphyromonas</taxon>
    </lineage>
</organism>
<dbReference type="Proteomes" id="UP001596020">
    <property type="component" value="Unassembled WGS sequence"/>
</dbReference>
<sequence>MKVLKRLVGIFVFFTLLGVVAMEAQRLTPRIDASIGFSNGDYKVKHLRDFSGKTIMGYRLSATLDVPLVSVLYLNSGLVFHSKGSKADVAVSSDMKMSPIKTKIHYLEIPVQLGVRFNLPFRLFCQVQAGPYFSYAMSGTAEVKDLGVKNSYDLFKHHAGEFFKVKGKRFDTGIGVSAILGRGRLYALLGADFGLVNTIDDAVDKFNSDNFDMTMKNASFHFGIGCRF</sequence>
<gene>
    <name evidence="2" type="ORF">ACFO3G_09840</name>
</gene>
<dbReference type="InterPro" id="IPR025665">
    <property type="entry name" value="Beta-barrel_OMP_2"/>
</dbReference>
<dbReference type="Pfam" id="PF13568">
    <property type="entry name" value="OMP_b-brl_2"/>
    <property type="match status" value="1"/>
</dbReference>
<keyword evidence="3" id="KW-1185">Reference proteome</keyword>
<accession>A0ABV9KAH8</accession>
<comment type="caution">
    <text evidence="2">The sequence shown here is derived from an EMBL/GenBank/DDBJ whole genome shotgun (WGS) entry which is preliminary data.</text>
</comment>
<feature type="domain" description="Outer membrane protein beta-barrel" evidence="1">
    <location>
        <begin position="34"/>
        <end position="178"/>
    </location>
</feature>
<proteinExistence type="predicted"/>
<protein>
    <submittedName>
        <fullName evidence="2">Outer membrane beta-barrel protein</fullName>
    </submittedName>
</protein>
<evidence type="ECO:0000259" key="1">
    <source>
        <dbReference type="Pfam" id="PF13568"/>
    </source>
</evidence>
<dbReference type="RefSeq" id="WP_321741202.1">
    <property type="nucleotide sequence ID" value="NZ_JBHSGO010000217.1"/>
</dbReference>
<evidence type="ECO:0000313" key="2">
    <source>
        <dbReference type="EMBL" id="MFC4666894.1"/>
    </source>
</evidence>
<reference evidence="3" key="1">
    <citation type="journal article" date="2019" name="Int. J. Syst. Evol. Microbiol.">
        <title>The Global Catalogue of Microorganisms (GCM) 10K type strain sequencing project: providing services to taxonomists for standard genome sequencing and annotation.</title>
        <authorList>
            <consortium name="The Broad Institute Genomics Platform"/>
            <consortium name="The Broad Institute Genome Sequencing Center for Infectious Disease"/>
            <person name="Wu L."/>
            <person name="Ma J."/>
        </authorList>
    </citation>
    <scope>NUCLEOTIDE SEQUENCE [LARGE SCALE GENOMIC DNA]</scope>
    <source>
        <strain evidence="3">CGMCC 4.7357</strain>
    </source>
</reference>
<dbReference type="EMBL" id="JBHSGO010000217">
    <property type="protein sequence ID" value="MFC4666894.1"/>
    <property type="molecule type" value="Genomic_DNA"/>
</dbReference>
<evidence type="ECO:0000313" key="3">
    <source>
        <dbReference type="Proteomes" id="UP001596020"/>
    </source>
</evidence>